<evidence type="ECO:0000313" key="7">
    <source>
        <dbReference type="Proteomes" id="UP000308901"/>
    </source>
</evidence>
<keyword evidence="4" id="KW-0472">Membrane</keyword>
<keyword evidence="3" id="KW-0597">Phosphoprotein</keyword>
<evidence type="ECO:0000256" key="2">
    <source>
        <dbReference type="ARBA" id="ARBA00012438"/>
    </source>
</evidence>
<dbReference type="Pfam" id="PF02518">
    <property type="entry name" value="HATPase_c"/>
    <property type="match status" value="1"/>
</dbReference>
<dbReference type="AlphaFoldDB" id="A0A5R8Y2W3"/>
<sequence length="357" mass="41560">MMLIAILYYQNEKKLYFDLTKTRMQNVVSNISSRIIFTHMSDSSLDLKQFLKNDIYKISFYDKDKNLIIGNLNEKIDFTKQFIQNEQNFTLVNDSTYGHLGVAYIVIQENLLFKSLKKMQVDIITLFLIVYSILALIGFYLAKLLLKPIKDEREKLNNFIKDTTHELNTPISAILMSSESEELTKKQIKRIQLAANKISEIYKDLTYIFLEDNSEKEDFKNINLKEVIILQLKYFEALAERKKISISTSLEDTNYFIDENDFIRLFNNLLSNAVKYNKMKGSIFIELKNNTLTIKDTGIGIEEKKINDIFNRYFRATTQSGGFGIGLNIVKNITTQYNIDIQVDSKVNEGTTFILKF</sequence>
<dbReference type="InterPro" id="IPR005467">
    <property type="entry name" value="His_kinase_dom"/>
</dbReference>
<dbReference type="EMBL" id="VANU01000002">
    <property type="protein sequence ID" value="TLP39647.1"/>
    <property type="molecule type" value="Genomic_DNA"/>
</dbReference>
<dbReference type="SUPFAM" id="SSF47384">
    <property type="entry name" value="Homodimeric domain of signal transducing histidine kinase"/>
    <property type="match status" value="1"/>
</dbReference>
<comment type="caution">
    <text evidence="6">The sequence shown here is derived from an EMBL/GenBank/DDBJ whole genome shotgun (WGS) entry which is preliminary data.</text>
</comment>
<keyword evidence="7" id="KW-1185">Reference proteome</keyword>
<gene>
    <name evidence="6" type="ORF">FDK22_05110</name>
</gene>
<accession>A0A5R8Y2W3</accession>
<evidence type="ECO:0000256" key="4">
    <source>
        <dbReference type="SAM" id="Phobius"/>
    </source>
</evidence>
<reference evidence="6 7" key="1">
    <citation type="submission" date="2019-05" db="EMBL/GenBank/DDBJ databases">
        <title>Arcobacter sp. nov., isolated from sea sediment.</title>
        <authorList>
            <person name="Kim W."/>
        </authorList>
    </citation>
    <scope>NUCLEOTIDE SEQUENCE [LARGE SCALE GENOMIC DNA]</scope>
    <source>
        <strain evidence="6 7">CAU 1517</strain>
    </source>
</reference>
<dbReference type="PANTHER" id="PTHR43547">
    <property type="entry name" value="TWO-COMPONENT HISTIDINE KINASE"/>
    <property type="match status" value="1"/>
</dbReference>
<keyword evidence="6" id="KW-0808">Transferase</keyword>
<dbReference type="InterPro" id="IPR004358">
    <property type="entry name" value="Sig_transdc_His_kin-like_C"/>
</dbReference>
<protein>
    <recommendedName>
        <fullName evidence="2">histidine kinase</fullName>
        <ecNumber evidence="2">2.7.13.3</ecNumber>
    </recommendedName>
</protein>
<keyword evidence="6" id="KW-0418">Kinase</keyword>
<evidence type="ECO:0000256" key="3">
    <source>
        <dbReference type="ARBA" id="ARBA00022553"/>
    </source>
</evidence>
<dbReference type="Gene3D" id="3.30.565.10">
    <property type="entry name" value="Histidine kinase-like ATPase, C-terminal domain"/>
    <property type="match status" value="1"/>
</dbReference>
<dbReference type="PRINTS" id="PR00344">
    <property type="entry name" value="BCTRLSENSOR"/>
</dbReference>
<evidence type="ECO:0000313" key="6">
    <source>
        <dbReference type="EMBL" id="TLP39647.1"/>
    </source>
</evidence>
<dbReference type="OrthoDB" id="9761634at2"/>
<dbReference type="RefSeq" id="WP_138152229.1">
    <property type="nucleotide sequence ID" value="NZ_VANU01000002.1"/>
</dbReference>
<dbReference type="PROSITE" id="PS50109">
    <property type="entry name" value="HIS_KIN"/>
    <property type="match status" value="1"/>
</dbReference>
<organism evidence="6 7">
    <name type="scientific">Arcobacter arenosus</name>
    <dbReference type="NCBI Taxonomy" id="2576037"/>
    <lineage>
        <taxon>Bacteria</taxon>
        <taxon>Pseudomonadati</taxon>
        <taxon>Campylobacterota</taxon>
        <taxon>Epsilonproteobacteria</taxon>
        <taxon>Campylobacterales</taxon>
        <taxon>Arcobacteraceae</taxon>
        <taxon>Arcobacter</taxon>
    </lineage>
</organism>
<dbReference type="Proteomes" id="UP000308901">
    <property type="component" value="Unassembled WGS sequence"/>
</dbReference>
<dbReference type="InterPro" id="IPR003661">
    <property type="entry name" value="HisK_dim/P_dom"/>
</dbReference>
<dbReference type="GO" id="GO:0000155">
    <property type="term" value="F:phosphorelay sensor kinase activity"/>
    <property type="evidence" value="ECO:0007669"/>
    <property type="project" value="InterPro"/>
</dbReference>
<evidence type="ECO:0000256" key="1">
    <source>
        <dbReference type="ARBA" id="ARBA00000085"/>
    </source>
</evidence>
<feature type="domain" description="Histidine kinase" evidence="5">
    <location>
        <begin position="162"/>
        <end position="357"/>
    </location>
</feature>
<feature type="transmembrane region" description="Helical" evidence="4">
    <location>
        <begin position="123"/>
        <end position="142"/>
    </location>
</feature>
<dbReference type="InterPro" id="IPR003594">
    <property type="entry name" value="HATPase_dom"/>
</dbReference>
<dbReference type="CDD" id="cd00082">
    <property type="entry name" value="HisKA"/>
    <property type="match status" value="1"/>
</dbReference>
<dbReference type="SMART" id="SM00388">
    <property type="entry name" value="HisKA"/>
    <property type="match status" value="1"/>
</dbReference>
<proteinExistence type="predicted"/>
<comment type="catalytic activity">
    <reaction evidence="1">
        <text>ATP + protein L-histidine = ADP + protein N-phospho-L-histidine.</text>
        <dbReference type="EC" id="2.7.13.3"/>
    </reaction>
</comment>
<name>A0A5R8Y2W3_9BACT</name>
<dbReference type="InterPro" id="IPR036097">
    <property type="entry name" value="HisK_dim/P_sf"/>
</dbReference>
<keyword evidence="4" id="KW-1133">Transmembrane helix</keyword>
<dbReference type="InterPro" id="IPR036890">
    <property type="entry name" value="HATPase_C_sf"/>
</dbReference>
<dbReference type="PANTHER" id="PTHR43547:SF2">
    <property type="entry name" value="HYBRID SIGNAL TRANSDUCTION HISTIDINE KINASE C"/>
    <property type="match status" value="1"/>
</dbReference>
<dbReference type="SMART" id="SM00387">
    <property type="entry name" value="HATPase_c"/>
    <property type="match status" value="1"/>
</dbReference>
<dbReference type="EC" id="2.7.13.3" evidence="2"/>
<dbReference type="Pfam" id="PF00512">
    <property type="entry name" value="HisKA"/>
    <property type="match status" value="1"/>
</dbReference>
<evidence type="ECO:0000259" key="5">
    <source>
        <dbReference type="PROSITE" id="PS50109"/>
    </source>
</evidence>
<dbReference type="SUPFAM" id="SSF55874">
    <property type="entry name" value="ATPase domain of HSP90 chaperone/DNA topoisomerase II/histidine kinase"/>
    <property type="match status" value="1"/>
</dbReference>
<keyword evidence="4" id="KW-0812">Transmembrane</keyword>